<proteinExistence type="predicted"/>
<keyword evidence="2" id="KW-1185">Reference proteome</keyword>
<organism evidence="1 2">
    <name type="scientific">Caerostris extrusa</name>
    <name type="common">Bark spider</name>
    <name type="synonym">Caerostris bankana</name>
    <dbReference type="NCBI Taxonomy" id="172846"/>
    <lineage>
        <taxon>Eukaryota</taxon>
        <taxon>Metazoa</taxon>
        <taxon>Ecdysozoa</taxon>
        <taxon>Arthropoda</taxon>
        <taxon>Chelicerata</taxon>
        <taxon>Arachnida</taxon>
        <taxon>Araneae</taxon>
        <taxon>Araneomorphae</taxon>
        <taxon>Entelegynae</taxon>
        <taxon>Araneoidea</taxon>
        <taxon>Araneidae</taxon>
        <taxon>Caerostris</taxon>
    </lineage>
</organism>
<accession>A0AAV4V1C0</accession>
<dbReference type="Proteomes" id="UP001054945">
    <property type="component" value="Unassembled WGS sequence"/>
</dbReference>
<comment type="caution">
    <text evidence="1">The sequence shown here is derived from an EMBL/GenBank/DDBJ whole genome shotgun (WGS) entry which is preliminary data.</text>
</comment>
<protein>
    <submittedName>
        <fullName evidence="1">Uncharacterized protein</fullName>
    </submittedName>
</protein>
<name>A0AAV4V1C0_CAEEX</name>
<evidence type="ECO:0000313" key="2">
    <source>
        <dbReference type="Proteomes" id="UP001054945"/>
    </source>
</evidence>
<dbReference type="EMBL" id="BPLR01013788">
    <property type="protein sequence ID" value="GIY63803.1"/>
    <property type="molecule type" value="Genomic_DNA"/>
</dbReference>
<gene>
    <name evidence="1" type="ORF">CEXT_579501</name>
</gene>
<sequence>MKRDVLGHSAPKYTDLYELSQQVPVSCGNHLNGDDSSCSKRISFTFAKYLESVEENQWQTEDDKKEEEEEEEEKVVIDCRIVFWTRFVFQITMSNTQSF</sequence>
<reference evidence="1 2" key="1">
    <citation type="submission" date="2021-06" db="EMBL/GenBank/DDBJ databases">
        <title>Caerostris extrusa draft genome.</title>
        <authorList>
            <person name="Kono N."/>
            <person name="Arakawa K."/>
        </authorList>
    </citation>
    <scope>NUCLEOTIDE SEQUENCE [LARGE SCALE GENOMIC DNA]</scope>
</reference>
<evidence type="ECO:0000313" key="1">
    <source>
        <dbReference type="EMBL" id="GIY63803.1"/>
    </source>
</evidence>
<dbReference type="AlphaFoldDB" id="A0AAV4V1C0"/>